<feature type="transmembrane region" description="Helical" evidence="9">
    <location>
        <begin position="276"/>
        <end position="295"/>
    </location>
</feature>
<dbReference type="InterPro" id="IPR011701">
    <property type="entry name" value="MFS"/>
</dbReference>
<evidence type="ECO:0000256" key="5">
    <source>
        <dbReference type="ARBA" id="ARBA00022597"/>
    </source>
</evidence>
<dbReference type="CDD" id="cd17324">
    <property type="entry name" value="MFS_NepI_like"/>
    <property type="match status" value="1"/>
</dbReference>
<dbReference type="InterPro" id="IPR036259">
    <property type="entry name" value="MFS_trans_sf"/>
</dbReference>
<dbReference type="InterPro" id="IPR020846">
    <property type="entry name" value="MFS_dom"/>
</dbReference>
<feature type="transmembrane region" description="Helical" evidence="9">
    <location>
        <begin position="301"/>
        <end position="321"/>
    </location>
</feature>
<evidence type="ECO:0000256" key="3">
    <source>
        <dbReference type="ARBA" id="ARBA00022475"/>
    </source>
</evidence>
<comment type="similarity">
    <text evidence="9">Belongs to the major facilitator superfamily. SotB (TC 2.A.1.2) family.</text>
</comment>
<organism evidence="11 12">
    <name type="scientific">Serratia aquatilis</name>
    <dbReference type="NCBI Taxonomy" id="1737515"/>
    <lineage>
        <taxon>Bacteria</taxon>
        <taxon>Pseudomonadati</taxon>
        <taxon>Pseudomonadota</taxon>
        <taxon>Gammaproteobacteria</taxon>
        <taxon>Enterobacterales</taxon>
        <taxon>Yersiniaceae</taxon>
        <taxon>Serratia</taxon>
    </lineage>
</organism>
<comment type="subcellular location">
    <subcellularLocation>
        <location evidence="1 9">Cell membrane</location>
        <topology evidence="1 9">Multi-pass membrane protein</topology>
    </subcellularLocation>
</comment>
<keyword evidence="5 9" id="KW-0762">Sugar transport</keyword>
<evidence type="ECO:0000256" key="8">
    <source>
        <dbReference type="ARBA" id="ARBA00023136"/>
    </source>
</evidence>
<feature type="transmembrane region" description="Helical" evidence="9">
    <location>
        <begin position="12"/>
        <end position="31"/>
    </location>
</feature>
<evidence type="ECO:0000256" key="6">
    <source>
        <dbReference type="ARBA" id="ARBA00022692"/>
    </source>
</evidence>
<reference evidence="11 12" key="1">
    <citation type="submission" date="2024-09" db="EMBL/GenBank/DDBJ databases">
        <authorList>
            <person name="Sun Q."/>
            <person name="Mori K."/>
        </authorList>
    </citation>
    <scope>NUCLEOTIDE SEQUENCE [LARGE SCALE GENOMIC DNA]</scope>
    <source>
        <strain evidence="11 12">CCM 8626</strain>
    </source>
</reference>
<dbReference type="SUPFAM" id="SSF103473">
    <property type="entry name" value="MFS general substrate transporter"/>
    <property type="match status" value="1"/>
</dbReference>
<dbReference type="EMBL" id="JBHLXG010000003">
    <property type="protein sequence ID" value="MFC0225511.1"/>
    <property type="molecule type" value="Genomic_DNA"/>
</dbReference>
<evidence type="ECO:0000256" key="2">
    <source>
        <dbReference type="ARBA" id="ARBA00022448"/>
    </source>
</evidence>
<dbReference type="HAMAP" id="MF_00517">
    <property type="entry name" value="MFS_SotB"/>
    <property type="match status" value="1"/>
</dbReference>
<keyword evidence="3 9" id="KW-1003">Cell membrane</keyword>
<keyword evidence="4" id="KW-0997">Cell inner membrane</keyword>
<dbReference type="InterPro" id="IPR050189">
    <property type="entry name" value="MFS_Efflux_Transporters"/>
</dbReference>
<keyword evidence="8 9" id="KW-0472">Membrane</keyword>
<dbReference type="RefSeq" id="WP_380673622.1">
    <property type="nucleotide sequence ID" value="NZ_CP173186.1"/>
</dbReference>
<dbReference type="InterPro" id="IPR023495">
    <property type="entry name" value="Sugar_effux_transptr_put"/>
</dbReference>
<comment type="function">
    <text evidence="9">Involved in the efflux of sugars. The physiological role may be the reduction of the intracellular concentration of toxic sugars or sugar metabolites.</text>
</comment>
<feature type="transmembrane region" description="Helical" evidence="9">
    <location>
        <begin position="51"/>
        <end position="73"/>
    </location>
</feature>
<feature type="transmembrane region" description="Helical" evidence="9">
    <location>
        <begin position="333"/>
        <end position="353"/>
    </location>
</feature>
<keyword evidence="2 9" id="KW-0813">Transport</keyword>
<feature type="transmembrane region" description="Helical" evidence="9">
    <location>
        <begin position="214"/>
        <end position="232"/>
    </location>
</feature>
<dbReference type="Pfam" id="PF07690">
    <property type="entry name" value="MFS_1"/>
    <property type="match status" value="1"/>
</dbReference>
<evidence type="ECO:0000313" key="12">
    <source>
        <dbReference type="Proteomes" id="UP001589792"/>
    </source>
</evidence>
<proteinExistence type="inferred from homology"/>
<evidence type="ECO:0000256" key="4">
    <source>
        <dbReference type="ARBA" id="ARBA00022519"/>
    </source>
</evidence>
<keyword evidence="6 9" id="KW-0812">Transmembrane</keyword>
<keyword evidence="12" id="KW-1185">Reference proteome</keyword>
<comment type="caution">
    <text evidence="11">The sequence shown here is derived from an EMBL/GenBank/DDBJ whole genome shotgun (WGS) entry which is preliminary data.</text>
</comment>
<feature type="transmembrane region" description="Helical" evidence="9">
    <location>
        <begin position="166"/>
        <end position="188"/>
    </location>
</feature>
<dbReference type="PANTHER" id="PTHR43124:SF4">
    <property type="entry name" value="SUGAR EFFLUX TRANSPORTER"/>
    <property type="match status" value="1"/>
</dbReference>
<evidence type="ECO:0000259" key="10">
    <source>
        <dbReference type="PROSITE" id="PS50850"/>
    </source>
</evidence>
<feature type="transmembrane region" description="Helical" evidence="9">
    <location>
        <begin position="244"/>
        <end position="264"/>
    </location>
</feature>
<dbReference type="PANTHER" id="PTHR43124">
    <property type="entry name" value="PURINE EFFLUX PUMP PBUE"/>
    <property type="match status" value="1"/>
</dbReference>
<evidence type="ECO:0000313" key="11">
    <source>
        <dbReference type="EMBL" id="MFC0225511.1"/>
    </source>
</evidence>
<name>A0ABV6E925_9GAMM</name>
<evidence type="ECO:0000256" key="7">
    <source>
        <dbReference type="ARBA" id="ARBA00022989"/>
    </source>
</evidence>
<feature type="transmembrane region" description="Helical" evidence="9">
    <location>
        <begin position="80"/>
        <end position="99"/>
    </location>
</feature>
<dbReference type="Proteomes" id="UP001589792">
    <property type="component" value="Unassembled WGS sequence"/>
</dbReference>
<protein>
    <recommendedName>
        <fullName evidence="9">Probable sugar efflux transporter</fullName>
    </recommendedName>
</protein>
<dbReference type="Gene3D" id="1.20.1250.20">
    <property type="entry name" value="MFS general substrate transporter like domains"/>
    <property type="match status" value="1"/>
</dbReference>
<sequence>MEEISTSRSVAWMRVATLAISAFIFNTTEFIPIGLLSDIAQSFEMQTEQVGLIITIYAWIVAVASLICMLLTSKIERRKLLIGVFVLFIASHVLTAVAWNFTTLVISRVGVALAHSVFWSITASLAIRLAPPGKRAQALSMLAGGTALAMVLGLPLGRIVGQLLGWRMTFIGIAVCASFALVMLWRLLPELKSEHSGSLSSVPLLFKRPTLVRLYMLTIIVVTAHFTAYSYIEPFIQNIVGLSGNFTTMMLLLFGAAGIIGSLLFSRYSERFPSGFFIGALALLATSLLLLLPASVNEATLTLLCVVWGMAIMAFGLAMQAKVLSLASDATDVGMAIFSGLYNLGIGGGALLGNLVSLHFGMSNIGFVGAPLVLIALSWSVLSVCRGERRLQHQI</sequence>
<dbReference type="PROSITE" id="PS50850">
    <property type="entry name" value="MFS"/>
    <property type="match status" value="1"/>
</dbReference>
<dbReference type="NCBIfam" id="NF002921">
    <property type="entry name" value="PRK03545.1"/>
    <property type="match status" value="1"/>
</dbReference>
<feature type="domain" description="Major facilitator superfamily (MFS) profile" evidence="10">
    <location>
        <begin position="14"/>
        <end position="388"/>
    </location>
</feature>
<evidence type="ECO:0000256" key="9">
    <source>
        <dbReference type="HAMAP-Rule" id="MF_00517"/>
    </source>
</evidence>
<keyword evidence="7 9" id="KW-1133">Transmembrane helix</keyword>
<gene>
    <name evidence="9" type="primary">sotB</name>
    <name evidence="11" type="ORF">ACFFJ3_03160</name>
</gene>
<feature type="transmembrane region" description="Helical" evidence="9">
    <location>
        <begin position="105"/>
        <end position="127"/>
    </location>
</feature>
<evidence type="ECO:0000256" key="1">
    <source>
        <dbReference type="ARBA" id="ARBA00004651"/>
    </source>
</evidence>
<accession>A0ABV6E925</accession>
<feature type="transmembrane region" description="Helical" evidence="9">
    <location>
        <begin position="365"/>
        <end position="385"/>
    </location>
</feature>
<feature type="transmembrane region" description="Helical" evidence="9">
    <location>
        <begin position="139"/>
        <end position="160"/>
    </location>
</feature>